<dbReference type="InterPro" id="IPR001387">
    <property type="entry name" value="Cro/C1-type_HTH"/>
</dbReference>
<dbReference type="GO" id="GO:0003677">
    <property type="term" value="F:DNA binding"/>
    <property type="evidence" value="ECO:0007669"/>
    <property type="project" value="UniProtKB-KW"/>
</dbReference>
<evidence type="ECO:0000313" key="4">
    <source>
        <dbReference type="Proteomes" id="UP000237968"/>
    </source>
</evidence>
<dbReference type="InterPro" id="IPR050807">
    <property type="entry name" value="TransReg_Diox_bact_type"/>
</dbReference>
<organism evidence="3 4">
    <name type="scientific">Enhygromyxa salina</name>
    <dbReference type="NCBI Taxonomy" id="215803"/>
    <lineage>
        <taxon>Bacteria</taxon>
        <taxon>Pseudomonadati</taxon>
        <taxon>Myxococcota</taxon>
        <taxon>Polyangia</taxon>
        <taxon>Nannocystales</taxon>
        <taxon>Nannocystaceae</taxon>
        <taxon>Enhygromyxa</taxon>
    </lineage>
</organism>
<accession>A0A2S9XZK3</accession>
<dbReference type="OrthoDB" id="5511017at2"/>
<dbReference type="PROSITE" id="PS50943">
    <property type="entry name" value="HTH_CROC1"/>
    <property type="match status" value="1"/>
</dbReference>
<dbReference type="CDD" id="cd00093">
    <property type="entry name" value="HTH_XRE"/>
    <property type="match status" value="1"/>
</dbReference>
<dbReference type="AlphaFoldDB" id="A0A2S9XZK3"/>
<sequence length="123" mass="13605">MTREKSNPKHVAFGRHLRALRQARALTPENLAKLSGLAVDTIRGLEQGASSPSLDTLRRLAGGLDMQLSTLFTELELGERELERELSELLVGRSSWEIQFGIKLLRFTFGELDAARKGDDDGG</sequence>
<keyword evidence="4" id="KW-1185">Reference proteome</keyword>
<reference evidence="3 4" key="1">
    <citation type="submission" date="2018-03" db="EMBL/GenBank/DDBJ databases">
        <title>Draft Genome Sequences of the Obligatory Marine Myxobacteria Enhygromyxa salina SWB005.</title>
        <authorList>
            <person name="Poehlein A."/>
            <person name="Moghaddam J.A."/>
            <person name="Harms H."/>
            <person name="Alanjari M."/>
            <person name="Koenig G.M."/>
            <person name="Daniel R."/>
            <person name="Schaeberle T.F."/>
        </authorList>
    </citation>
    <scope>NUCLEOTIDE SEQUENCE [LARGE SCALE GENOMIC DNA]</scope>
    <source>
        <strain evidence="3 4">SWB005</strain>
    </source>
</reference>
<feature type="domain" description="HTH cro/C1-type" evidence="2">
    <location>
        <begin position="17"/>
        <end position="71"/>
    </location>
</feature>
<evidence type="ECO:0000259" key="2">
    <source>
        <dbReference type="PROSITE" id="PS50943"/>
    </source>
</evidence>
<gene>
    <name evidence="3" type="ORF">ENSA5_30300</name>
</gene>
<dbReference type="GO" id="GO:0003700">
    <property type="term" value="F:DNA-binding transcription factor activity"/>
    <property type="evidence" value="ECO:0007669"/>
    <property type="project" value="TreeGrafter"/>
</dbReference>
<dbReference type="EMBL" id="PVNK01000146">
    <property type="protein sequence ID" value="PRP98297.1"/>
    <property type="molecule type" value="Genomic_DNA"/>
</dbReference>
<dbReference type="PANTHER" id="PTHR46797">
    <property type="entry name" value="HTH-TYPE TRANSCRIPTIONAL REGULATOR"/>
    <property type="match status" value="1"/>
</dbReference>
<dbReference type="GO" id="GO:0005829">
    <property type="term" value="C:cytosol"/>
    <property type="evidence" value="ECO:0007669"/>
    <property type="project" value="TreeGrafter"/>
</dbReference>
<dbReference type="Pfam" id="PF13560">
    <property type="entry name" value="HTH_31"/>
    <property type="match status" value="1"/>
</dbReference>
<comment type="caution">
    <text evidence="3">The sequence shown here is derived from an EMBL/GenBank/DDBJ whole genome shotgun (WGS) entry which is preliminary data.</text>
</comment>
<dbReference type="InterPro" id="IPR010982">
    <property type="entry name" value="Lambda_DNA-bd_dom_sf"/>
</dbReference>
<dbReference type="SMART" id="SM00530">
    <property type="entry name" value="HTH_XRE"/>
    <property type="match status" value="1"/>
</dbReference>
<protein>
    <submittedName>
        <fullName evidence="3">Anaerobic benzoate catabolism transcriptional regulator</fullName>
    </submittedName>
</protein>
<dbReference type="RefSeq" id="WP_106392397.1">
    <property type="nucleotide sequence ID" value="NZ_PVNK01000146.1"/>
</dbReference>
<keyword evidence="1" id="KW-0238">DNA-binding</keyword>
<dbReference type="Gene3D" id="1.10.260.40">
    <property type="entry name" value="lambda repressor-like DNA-binding domains"/>
    <property type="match status" value="1"/>
</dbReference>
<dbReference type="Proteomes" id="UP000237968">
    <property type="component" value="Unassembled WGS sequence"/>
</dbReference>
<evidence type="ECO:0000256" key="1">
    <source>
        <dbReference type="ARBA" id="ARBA00023125"/>
    </source>
</evidence>
<proteinExistence type="predicted"/>
<dbReference type="SUPFAM" id="SSF47413">
    <property type="entry name" value="lambda repressor-like DNA-binding domains"/>
    <property type="match status" value="1"/>
</dbReference>
<dbReference type="PANTHER" id="PTHR46797:SF1">
    <property type="entry name" value="METHYLPHOSPHONATE SYNTHASE"/>
    <property type="match status" value="1"/>
</dbReference>
<name>A0A2S9XZK3_9BACT</name>
<evidence type="ECO:0000313" key="3">
    <source>
        <dbReference type="EMBL" id="PRP98297.1"/>
    </source>
</evidence>